<protein>
    <submittedName>
        <fullName evidence="1">Uncharacterized protein</fullName>
    </submittedName>
</protein>
<name>A0A2P2PQ36_RHIMU</name>
<proteinExistence type="predicted"/>
<organism evidence="1">
    <name type="scientific">Rhizophora mucronata</name>
    <name type="common">Asiatic mangrove</name>
    <dbReference type="NCBI Taxonomy" id="61149"/>
    <lineage>
        <taxon>Eukaryota</taxon>
        <taxon>Viridiplantae</taxon>
        <taxon>Streptophyta</taxon>
        <taxon>Embryophyta</taxon>
        <taxon>Tracheophyta</taxon>
        <taxon>Spermatophyta</taxon>
        <taxon>Magnoliopsida</taxon>
        <taxon>eudicotyledons</taxon>
        <taxon>Gunneridae</taxon>
        <taxon>Pentapetalae</taxon>
        <taxon>rosids</taxon>
        <taxon>fabids</taxon>
        <taxon>Malpighiales</taxon>
        <taxon>Rhizophoraceae</taxon>
        <taxon>Rhizophora</taxon>
    </lineage>
</organism>
<reference evidence="1" key="1">
    <citation type="submission" date="2018-02" db="EMBL/GenBank/DDBJ databases">
        <title>Rhizophora mucronata_Transcriptome.</title>
        <authorList>
            <person name="Meera S.P."/>
            <person name="Sreeshan A."/>
            <person name="Augustine A."/>
        </authorList>
    </citation>
    <scope>NUCLEOTIDE SEQUENCE</scope>
    <source>
        <tissue evidence="1">Leaf</tissue>
    </source>
</reference>
<dbReference type="AlphaFoldDB" id="A0A2P2PQ36"/>
<accession>A0A2P2PQ36</accession>
<evidence type="ECO:0000313" key="1">
    <source>
        <dbReference type="EMBL" id="MBX56833.1"/>
    </source>
</evidence>
<dbReference type="EMBL" id="GGEC01076349">
    <property type="protein sequence ID" value="MBX56833.1"/>
    <property type="molecule type" value="Transcribed_RNA"/>
</dbReference>
<sequence>MVHAELRKISNLMMPR</sequence>